<organism evidence="3 4">
    <name type="scientific">Lolium multiflorum</name>
    <name type="common">Italian ryegrass</name>
    <name type="synonym">Lolium perenne subsp. multiflorum</name>
    <dbReference type="NCBI Taxonomy" id="4521"/>
    <lineage>
        <taxon>Eukaryota</taxon>
        <taxon>Viridiplantae</taxon>
        <taxon>Streptophyta</taxon>
        <taxon>Embryophyta</taxon>
        <taxon>Tracheophyta</taxon>
        <taxon>Spermatophyta</taxon>
        <taxon>Magnoliopsida</taxon>
        <taxon>Liliopsida</taxon>
        <taxon>Poales</taxon>
        <taxon>Poaceae</taxon>
        <taxon>BOP clade</taxon>
        <taxon>Pooideae</taxon>
        <taxon>Poodae</taxon>
        <taxon>Poeae</taxon>
        <taxon>Poeae Chloroplast Group 2 (Poeae type)</taxon>
        <taxon>Loliodinae</taxon>
        <taxon>Loliinae</taxon>
        <taxon>Lolium</taxon>
    </lineage>
</organism>
<dbReference type="Pfam" id="PF12937">
    <property type="entry name" value="F-box-like"/>
    <property type="match status" value="1"/>
</dbReference>
<reference evidence="3" key="1">
    <citation type="submission" date="2023-07" db="EMBL/GenBank/DDBJ databases">
        <title>A chromosome-level genome assembly of Lolium multiflorum.</title>
        <authorList>
            <person name="Chen Y."/>
            <person name="Copetti D."/>
            <person name="Kolliker R."/>
            <person name="Studer B."/>
        </authorList>
    </citation>
    <scope>NUCLEOTIDE SEQUENCE</scope>
    <source>
        <strain evidence="3">02402/16</strain>
        <tissue evidence="3">Leaf</tissue>
    </source>
</reference>
<dbReference type="AlphaFoldDB" id="A0AAD8TR08"/>
<dbReference type="Gene3D" id="1.20.1280.50">
    <property type="match status" value="1"/>
</dbReference>
<dbReference type="SMART" id="SM00256">
    <property type="entry name" value="FBOX"/>
    <property type="match status" value="1"/>
</dbReference>
<dbReference type="Pfam" id="PF08268">
    <property type="entry name" value="FBA_3"/>
    <property type="match status" value="1"/>
</dbReference>
<dbReference type="CDD" id="cd00303">
    <property type="entry name" value="retropepsin_like"/>
    <property type="match status" value="1"/>
</dbReference>
<dbReference type="InterPro" id="IPR021109">
    <property type="entry name" value="Peptidase_aspartic_dom_sf"/>
</dbReference>
<evidence type="ECO:0000313" key="4">
    <source>
        <dbReference type="Proteomes" id="UP001231189"/>
    </source>
</evidence>
<feature type="region of interest" description="Disordered" evidence="1">
    <location>
        <begin position="556"/>
        <end position="583"/>
    </location>
</feature>
<feature type="region of interest" description="Disordered" evidence="1">
    <location>
        <begin position="381"/>
        <end position="413"/>
    </location>
</feature>
<dbReference type="Gene3D" id="2.40.70.10">
    <property type="entry name" value="Acid Proteases"/>
    <property type="match status" value="1"/>
</dbReference>
<dbReference type="SUPFAM" id="SSF56672">
    <property type="entry name" value="DNA/RNA polymerases"/>
    <property type="match status" value="1"/>
</dbReference>
<protein>
    <recommendedName>
        <fullName evidence="2">F-box domain-containing protein</fullName>
    </recommendedName>
</protein>
<evidence type="ECO:0000256" key="1">
    <source>
        <dbReference type="SAM" id="MobiDB-lite"/>
    </source>
</evidence>
<gene>
    <name evidence="3" type="ORF">QYE76_046974</name>
</gene>
<keyword evidence="4" id="KW-1185">Reference proteome</keyword>
<dbReference type="PROSITE" id="PS50181">
    <property type="entry name" value="FBOX"/>
    <property type="match status" value="1"/>
</dbReference>
<dbReference type="InterPro" id="IPR036047">
    <property type="entry name" value="F-box-like_dom_sf"/>
</dbReference>
<dbReference type="Pfam" id="PF17919">
    <property type="entry name" value="RT_RNaseH_2"/>
    <property type="match status" value="1"/>
</dbReference>
<dbReference type="Gene3D" id="3.30.70.270">
    <property type="match status" value="1"/>
</dbReference>
<dbReference type="Proteomes" id="UP001231189">
    <property type="component" value="Unassembled WGS sequence"/>
</dbReference>
<evidence type="ECO:0000259" key="2">
    <source>
        <dbReference type="PROSITE" id="PS50181"/>
    </source>
</evidence>
<comment type="caution">
    <text evidence="3">The sequence shown here is derived from an EMBL/GenBank/DDBJ whole genome shotgun (WGS) entry which is preliminary data.</text>
</comment>
<proteinExistence type="predicted"/>
<dbReference type="PANTHER" id="PTHR31111">
    <property type="entry name" value="BNAA05G37150D PROTEIN-RELATED"/>
    <property type="match status" value="1"/>
</dbReference>
<dbReference type="InterPro" id="IPR001810">
    <property type="entry name" value="F-box_dom"/>
</dbReference>
<dbReference type="InterPro" id="IPR017451">
    <property type="entry name" value="F-box-assoc_interact_dom"/>
</dbReference>
<dbReference type="NCBIfam" id="TIGR01640">
    <property type="entry name" value="F_box_assoc_1"/>
    <property type="match status" value="1"/>
</dbReference>
<dbReference type="InterPro" id="IPR041577">
    <property type="entry name" value="RT_RNaseH_2"/>
</dbReference>
<feature type="compositionally biased region" description="Polar residues" evidence="1">
    <location>
        <begin position="395"/>
        <end position="405"/>
    </location>
</feature>
<dbReference type="InterPro" id="IPR013187">
    <property type="entry name" value="F-box-assoc_dom_typ3"/>
</dbReference>
<evidence type="ECO:0000313" key="3">
    <source>
        <dbReference type="EMBL" id="KAK1686126.1"/>
    </source>
</evidence>
<dbReference type="PANTHER" id="PTHR31111:SF133">
    <property type="entry name" value="OS07G0196600 PROTEIN"/>
    <property type="match status" value="1"/>
</dbReference>
<dbReference type="InterPro" id="IPR043128">
    <property type="entry name" value="Rev_trsase/Diguanyl_cyclase"/>
</dbReference>
<feature type="domain" description="F-box" evidence="2">
    <location>
        <begin position="1"/>
        <end position="44"/>
    </location>
</feature>
<sequence length="940" mass="106781">MDIPAELVLEILQRLPWTSRRRLRLVCRAWRDLVHQHTTEMKERRHTAPLVVTRDSAYVLDVDDLDLDQESYSSHTCVPRELHLGGRYNEHTEVVGVCNGVFCLCDDNKPGGAITLANPATGDVLALPPTPRDGLFRRHNTRRTGRSWHQAYSFGYHHATGQYKVVHVPCFFKTKDTLQVFTLGEASWREVPTPTYARCRLDAGVVSVDGATYWVAEGSEDRIMSFDLDTERVTCTQPLPMPARPVRHLTQVNRRLSVATPAHGDPSHGYSLIQVWVLEGRRNEQAWIHLYRLGCSSGRGKDMAQPYFIHGDYVLMDRGDKLLMYKHKPTSYYYYGENGERAECTAVHDNTCYKETVISDLREMNESCGNDGCMSESEVAKSITSGPSDAPAQGYENNNTANDNGQSEEDEYVQMSQSILFSDPRKITKFIEKNAPQNVTQELSDHRKLEEQAEVTVVEQECGNVIPLIGGKGNKVLEDAEVTLADTDNVTTNTLKFTHIDSTKTEHIVALMRDLKRKRCNRAEDDVDQHEINEEEVKPETTCINFAAIDRNTNMTSSQKEHVVQTPNKLADDNTCSEESESKLEENRRKEFLKYVGTEIHKQPEFPLFEEPEFVDIGTPILDRFQLMKNIPQMEPSMDGLETVHDAILRPECQQILAQMEPKIIPKKRKDVRCLMDGGASLNIMYLETLERMNLTKEQLKHSNTEFHGVVPGKKANSLGSITLPVAFGDVHNFREEKVTFEVVPFKSSYHVIFGRPTYHKFHAERVTSTTSSKFRVLRPSDMSGVPRELAEHYLNINPGLNRFVSRLGEKALPLYKLLKKTDKFVWDEAADAALQGLKDILTSPPILAAPGESEPMLLYLAATNRVISLVIVVERQEEGHEYGVQRPVYYIGEVLTESKQRYPHFQKLAYRVFLGSETLLPRTSITVVSKLRCHDSQQR</sequence>
<dbReference type="EMBL" id="JAUUTY010000002">
    <property type="protein sequence ID" value="KAK1686126.1"/>
    <property type="molecule type" value="Genomic_DNA"/>
</dbReference>
<name>A0AAD8TR08_LOLMU</name>
<dbReference type="InterPro" id="IPR043502">
    <property type="entry name" value="DNA/RNA_pol_sf"/>
</dbReference>
<dbReference type="CDD" id="cd09917">
    <property type="entry name" value="F-box_SF"/>
    <property type="match status" value="1"/>
</dbReference>
<accession>A0AAD8TR08</accession>
<dbReference type="SUPFAM" id="SSF81383">
    <property type="entry name" value="F-box domain"/>
    <property type="match status" value="1"/>
</dbReference>